<feature type="binding site" evidence="7">
    <location>
        <position position="108"/>
    </location>
    <ligand>
        <name>S-adenosyl-L-methionine</name>
        <dbReference type="ChEBI" id="CHEBI:59789"/>
    </ligand>
</feature>
<evidence type="ECO:0000256" key="4">
    <source>
        <dbReference type="ARBA" id="ARBA00022603"/>
    </source>
</evidence>
<feature type="binding site" evidence="7">
    <location>
        <begin position="34"/>
        <end position="36"/>
    </location>
    <ligand>
        <name>S-adenosyl-L-methionine</name>
        <dbReference type="ChEBI" id="CHEBI:59789"/>
    </ligand>
</feature>
<dbReference type="InterPro" id="IPR023397">
    <property type="entry name" value="SAM-dep_MeTrfase_MraW_recog"/>
</dbReference>
<dbReference type="Pfam" id="PF01795">
    <property type="entry name" value="Methyltransf_5"/>
    <property type="match status" value="1"/>
</dbReference>
<dbReference type="InterPro" id="IPR002903">
    <property type="entry name" value="RsmH"/>
</dbReference>
<sequence length="310" mass="34162">MMDPAHYSVLLKESLAGLAIKPDGIYVDATFGRGGHSSAILAELGPQGRLFAFDRDPQAIVAAEKFAGDTRFRIFHAAFADMQSCLAEALDIHHVDGVLMDLGVSSPQLDQAERGFSFLRDGPLDMRMDTTKGQSAAQWLTYADEQDIAQVIKEFGEEKFGKRIAHAIANTRKETPLTSTLQLAQIISDAMPVKDKHKHPATRAFQGIRIYINSELDQLRDGLKAATAMLKPAGRLSIISFHSLEDRLVKRFMKDQAKGKSAPRNMPITQAEIDADKVLKIVGKAHKASESELQENIRSRSAVLRVAEKL</sequence>
<feature type="binding site" evidence="7">
    <location>
        <position position="79"/>
    </location>
    <ligand>
        <name>S-adenosyl-L-methionine</name>
        <dbReference type="ChEBI" id="CHEBI:59789"/>
    </ligand>
</feature>
<evidence type="ECO:0000313" key="9">
    <source>
        <dbReference type="Proteomes" id="UP001165413"/>
    </source>
</evidence>
<keyword evidence="2 7" id="KW-0963">Cytoplasm</keyword>
<gene>
    <name evidence="7 8" type="primary">rsmH</name>
    <name evidence="8" type="ORF">NLF92_03280</name>
</gene>
<dbReference type="InterPro" id="IPR029063">
    <property type="entry name" value="SAM-dependent_MTases_sf"/>
</dbReference>
<evidence type="ECO:0000313" key="8">
    <source>
        <dbReference type="EMBL" id="MCP3427966.1"/>
    </source>
</evidence>
<keyword evidence="9" id="KW-1185">Reference proteome</keyword>
<comment type="function">
    <text evidence="7">Specifically methylates the N4 position of cytidine in position 1402 (C1402) of 16S rRNA.</text>
</comment>
<dbReference type="HAMAP" id="MF_01007">
    <property type="entry name" value="16SrRNA_methyltr_H"/>
    <property type="match status" value="1"/>
</dbReference>
<keyword evidence="4 7" id="KW-0489">Methyltransferase</keyword>
<evidence type="ECO:0000256" key="3">
    <source>
        <dbReference type="ARBA" id="ARBA00022552"/>
    </source>
</evidence>
<comment type="similarity">
    <text evidence="1 7">Belongs to the methyltransferase superfamily. RsmH family.</text>
</comment>
<evidence type="ECO:0000256" key="6">
    <source>
        <dbReference type="ARBA" id="ARBA00022691"/>
    </source>
</evidence>
<protein>
    <recommendedName>
        <fullName evidence="7">Ribosomal RNA small subunit methyltransferase H</fullName>
        <ecNumber evidence="7">2.1.1.199</ecNumber>
    </recommendedName>
    <alternativeName>
        <fullName evidence="7">16S rRNA m(4)C1402 methyltransferase</fullName>
    </alternativeName>
    <alternativeName>
        <fullName evidence="7">rRNA (cytosine-N(4)-)-methyltransferase RsmH</fullName>
    </alternativeName>
</protein>
<dbReference type="AlphaFoldDB" id="A0AA41X092"/>
<evidence type="ECO:0000256" key="1">
    <source>
        <dbReference type="ARBA" id="ARBA00010396"/>
    </source>
</evidence>
<evidence type="ECO:0000256" key="2">
    <source>
        <dbReference type="ARBA" id="ARBA00022490"/>
    </source>
</evidence>
<dbReference type="PIRSF" id="PIRSF004486">
    <property type="entry name" value="MraW"/>
    <property type="match status" value="1"/>
</dbReference>
<dbReference type="Gene3D" id="3.40.50.150">
    <property type="entry name" value="Vaccinia Virus protein VP39"/>
    <property type="match status" value="1"/>
</dbReference>
<dbReference type="PANTHER" id="PTHR11265">
    <property type="entry name" value="S-ADENOSYL-METHYLTRANSFERASE MRAW"/>
    <property type="match status" value="1"/>
</dbReference>
<dbReference type="PANTHER" id="PTHR11265:SF0">
    <property type="entry name" value="12S RRNA N4-METHYLCYTIDINE METHYLTRANSFERASE"/>
    <property type="match status" value="1"/>
</dbReference>
<organism evidence="8 9">
    <name type="scientific">Opacimonas viscosa</name>
    <dbReference type="NCBI Taxonomy" id="2961944"/>
    <lineage>
        <taxon>Bacteria</taxon>
        <taxon>Pseudomonadati</taxon>
        <taxon>Pseudomonadota</taxon>
        <taxon>Gammaproteobacteria</taxon>
        <taxon>Alteromonadales</taxon>
        <taxon>Alteromonadaceae</taxon>
        <taxon>Opacimonas</taxon>
    </lineage>
</organism>
<accession>A0AA41X092</accession>
<keyword evidence="6 7" id="KW-0949">S-adenosyl-L-methionine</keyword>
<evidence type="ECO:0000256" key="7">
    <source>
        <dbReference type="HAMAP-Rule" id="MF_01007"/>
    </source>
</evidence>
<dbReference type="GO" id="GO:0071424">
    <property type="term" value="F:rRNA (cytosine-N4-)-methyltransferase activity"/>
    <property type="evidence" value="ECO:0007669"/>
    <property type="project" value="UniProtKB-UniRule"/>
</dbReference>
<dbReference type="GO" id="GO:0005737">
    <property type="term" value="C:cytoplasm"/>
    <property type="evidence" value="ECO:0007669"/>
    <property type="project" value="UniProtKB-SubCell"/>
</dbReference>
<reference evidence="8" key="1">
    <citation type="submission" date="2022-07" db="EMBL/GenBank/DDBJ databases">
        <title>Characterization of the Novel Bacterium Alteromonas immobilis LMIT006 and Alteromonas gregis LMIT007.</title>
        <authorList>
            <person name="Lin X."/>
        </authorList>
    </citation>
    <scope>NUCLEOTIDE SEQUENCE</scope>
    <source>
        <strain evidence="8">LMIT007</strain>
    </source>
</reference>
<keyword evidence="3 7" id="KW-0698">rRNA processing</keyword>
<dbReference type="Proteomes" id="UP001165413">
    <property type="component" value="Unassembled WGS sequence"/>
</dbReference>
<feature type="binding site" evidence="7">
    <location>
        <position position="101"/>
    </location>
    <ligand>
        <name>S-adenosyl-L-methionine</name>
        <dbReference type="ChEBI" id="CHEBI:59789"/>
    </ligand>
</feature>
<comment type="catalytic activity">
    <reaction evidence="7">
        <text>cytidine(1402) in 16S rRNA + S-adenosyl-L-methionine = N(4)-methylcytidine(1402) in 16S rRNA + S-adenosyl-L-homocysteine + H(+)</text>
        <dbReference type="Rhea" id="RHEA:42928"/>
        <dbReference type="Rhea" id="RHEA-COMP:10286"/>
        <dbReference type="Rhea" id="RHEA-COMP:10287"/>
        <dbReference type="ChEBI" id="CHEBI:15378"/>
        <dbReference type="ChEBI" id="CHEBI:57856"/>
        <dbReference type="ChEBI" id="CHEBI:59789"/>
        <dbReference type="ChEBI" id="CHEBI:74506"/>
        <dbReference type="ChEBI" id="CHEBI:82748"/>
        <dbReference type="EC" id="2.1.1.199"/>
    </reaction>
</comment>
<proteinExistence type="inferred from homology"/>
<comment type="subcellular location">
    <subcellularLocation>
        <location evidence="7">Cytoplasm</location>
    </subcellularLocation>
</comment>
<feature type="binding site" evidence="7">
    <location>
        <position position="54"/>
    </location>
    <ligand>
        <name>S-adenosyl-L-methionine</name>
        <dbReference type="ChEBI" id="CHEBI:59789"/>
    </ligand>
</feature>
<dbReference type="GO" id="GO:0070475">
    <property type="term" value="P:rRNA base methylation"/>
    <property type="evidence" value="ECO:0007669"/>
    <property type="project" value="UniProtKB-UniRule"/>
</dbReference>
<dbReference type="Gene3D" id="1.10.150.170">
    <property type="entry name" value="Putative methyltransferase TM0872, insert domain"/>
    <property type="match status" value="1"/>
</dbReference>
<dbReference type="FunFam" id="1.10.150.170:FF:000001">
    <property type="entry name" value="Ribosomal RNA small subunit methyltransferase H"/>
    <property type="match status" value="1"/>
</dbReference>
<dbReference type="NCBIfam" id="TIGR00006">
    <property type="entry name" value="16S rRNA (cytosine(1402)-N(4))-methyltransferase RsmH"/>
    <property type="match status" value="1"/>
</dbReference>
<dbReference type="EMBL" id="JANATA010000003">
    <property type="protein sequence ID" value="MCP3427966.1"/>
    <property type="molecule type" value="Genomic_DNA"/>
</dbReference>
<comment type="caution">
    <text evidence="8">The sequence shown here is derived from an EMBL/GenBank/DDBJ whole genome shotgun (WGS) entry which is preliminary data.</text>
</comment>
<keyword evidence="5 7" id="KW-0808">Transferase</keyword>
<evidence type="ECO:0000256" key="5">
    <source>
        <dbReference type="ARBA" id="ARBA00022679"/>
    </source>
</evidence>
<dbReference type="RefSeq" id="WP_254098843.1">
    <property type="nucleotide sequence ID" value="NZ_JANATA010000003.1"/>
</dbReference>
<dbReference type="SUPFAM" id="SSF53335">
    <property type="entry name" value="S-adenosyl-L-methionine-dependent methyltransferases"/>
    <property type="match status" value="1"/>
</dbReference>
<dbReference type="SUPFAM" id="SSF81799">
    <property type="entry name" value="Putative methyltransferase TM0872, insert domain"/>
    <property type="match status" value="1"/>
</dbReference>
<dbReference type="EC" id="2.1.1.199" evidence="7"/>
<name>A0AA41X092_9ALTE</name>